<sequence>MTGHNDLAVSYEERPWEQPVEQVLPMSRRARLASCGPYRAALPVSIADLDIRLPNAVVAEATDALTEIARFDAELSLRQPDGEFVPLAAVLLRSESASSSQIENVTAGAKALAMATLQEKAGANA</sequence>
<evidence type="ECO:0000313" key="1">
    <source>
        <dbReference type="EMBL" id="MCD5312973.1"/>
    </source>
</evidence>
<feature type="non-terminal residue" evidence="1">
    <location>
        <position position="125"/>
    </location>
</feature>
<name>A0A9X1T0P0_9ACTN</name>
<dbReference type="EMBL" id="JAJOMB010000010">
    <property type="protein sequence ID" value="MCD5312973.1"/>
    <property type="molecule type" value="Genomic_DNA"/>
</dbReference>
<reference evidence="1" key="1">
    <citation type="submission" date="2021-11" db="EMBL/GenBank/DDBJ databases">
        <title>Streptomyces corallinus and Kineosporia corallina sp. nov., two new coral-derived marine actinobacteria.</title>
        <authorList>
            <person name="Buangrab K."/>
            <person name="Sutthacheep M."/>
            <person name="Yeemin T."/>
            <person name="Harunari E."/>
            <person name="Igarashi Y."/>
            <person name="Sripreechasak P."/>
            <person name="Kanchanasin P."/>
            <person name="Tanasupawat S."/>
            <person name="Phongsopitanun W."/>
        </authorList>
    </citation>
    <scope>NUCLEOTIDE SEQUENCE</scope>
    <source>
        <strain evidence="1">JCM 31032</strain>
    </source>
</reference>
<protein>
    <submittedName>
        <fullName evidence="1">Uncharacterized protein</fullName>
    </submittedName>
</protein>
<proteinExistence type="predicted"/>
<keyword evidence="2" id="KW-1185">Reference proteome</keyword>
<evidence type="ECO:0000313" key="2">
    <source>
        <dbReference type="Proteomes" id="UP001138997"/>
    </source>
</evidence>
<dbReference type="AlphaFoldDB" id="A0A9X1T0P0"/>
<gene>
    <name evidence="1" type="ORF">LR394_18860</name>
</gene>
<organism evidence="1 2">
    <name type="scientific">Kineosporia babensis</name>
    <dbReference type="NCBI Taxonomy" id="499548"/>
    <lineage>
        <taxon>Bacteria</taxon>
        <taxon>Bacillati</taxon>
        <taxon>Actinomycetota</taxon>
        <taxon>Actinomycetes</taxon>
        <taxon>Kineosporiales</taxon>
        <taxon>Kineosporiaceae</taxon>
        <taxon>Kineosporia</taxon>
    </lineage>
</organism>
<dbReference type="Proteomes" id="UP001138997">
    <property type="component" value="Unassembled WGS sequence"/>
</dbReference>
<comment type="caution">
    <text evidence="1">The sequence shown here is derived from an EMBL/GenBank/DDBJ whole genome shotgun (WGS) entry which is preliminary data.</text>
</comment>
<accession>A0A9X1T0P0</accession>